<keyword evidence="5" id="KW-1133">Transmembrane helix</keyword>
<sequence length="369" mass="39072">MFPGPAASPLFLIDLALRSGAAVLLALLAAVLLRDHGRQTAARLGAGFILSALAYVVSSAPGFDLAGPLGWPLGGLAVGVNVLFWLFARALFDDGFRPRPAHAVLWLAIVLMGLVQTASESLGPAPVAAALGTLRAVQAAGFALAAIAQALASWRSDLVEPRRRVRLVVVAAAFAHTILTVIAAVATRGRPAAPERLADVAALAVIALIAAWSLLRTDASGVLGAAPRQAAPATRDLDPAERKRLAELERLMREERLYRQDRLSIGEVAHRMGVAEYRLRRLINQSLGERNFNAFLNRFRIEEAKTALADPGQAEVPILTIALDAGFNSLGPFNRAFKADTGATPSDYRRTQLGGDLPNSKLGAKRASG</sequence>
<keyword evidence="3" id="KW-0804">Transcription</keyword>
<dbReference type="InterPro" id="IPR018062">
    <property type="entry name" value="HTH_AraC-typ_CS"/>
</dbReference>
<keyword evidence="5" id="KW-0472">Membrane</keyword>
<dbReference type="Pfam" id="PF12833">
    <property type="entry name" value="HTH_18"/>
    <property type="match status" value="1"/>
</dbReference>
<dbReference type="InterPro" id="IPR020449">
    <property type="entry name" value="Tscrpt_reg_AraC-type_HTH"/>
</dbReference>
<dbReference type="EMBL" id="QFYQ01000001">
    <property type="protein sequence ID" value="RAK54050.1"/>
    <property type="molecule type" value="Genomic_DNA"/>
</dbReference>
<dbReference type="SUPFAM" id="SSF46689">
    <property type="entry name" value="Homeodomain-like"/>
    <property type="match status" value="1"/>
</dbReference>
<dbReference type="RefSeq" id="WP_111527801.1">
    <property type="nucleotide sequence ID" value="NZ_JBHRSG010000002.1"/>
</dbReference>
<evidence type="ECO:0000313" key="7">
    <source>
        <dbReference type="EMBL" id="RAK54050.1"/>
    </source>
</evidence>
<feature type="region of interest" description="Disordered" evidence="4">
    <location>
        <begin position="341"/>
        <end position="369"/>
    </location>
</feature>
<feature type="transmembrane region" description="Helical" evidence="5">
    <location>
        <begin position="69"/>
        <end position="88"/>
    </location>
</feature>
<keyword evidence="2" id="KW-0238">DNA-binding</keyword>
<feature type="transmembrane region" description="Helical" evidence="5">
    <location>
        <begin position="44"/>
        <end position="63"/>
    </location>
</feature>
<dbReference type="InterPro" id="IPR009057">
    <property type="entry name" value="Homeodomain-like_sf"/>
</dbReference>
<keyword evidence="8" id="KW-1185">Reference proteome</keyword>
<feature type="transmembrane region" description="Helical" evidence="5">
    <location>
        <begin position="197"/>
        <end position="215"/>
    </location>
</feature>
<protein>
    <submittedName>
        <fullName evidence="7">AraC family transcriptional regulator</fullName>
    </submittedName>
</protein>
<name>A0A328AH28_9CAUL</name>
<keyword evidence="5" id="KW-0812">Transmembrane</keyword>
<evidence type="ECO:0000256" key="5">
    <source>
        <dbReference type="SAM" id="Phobius"/>
    </source>
</evidence>
<dbReference type="PANTHER" id="PTHR43280">
    <property type="entry name" value="ARAC-FAMILY TRANSCRIPTIONAL REGULATOR"/>
    <property type="match status" value="1"/>
</dbReference>
<dbReference type="GO" id="GO:0003700">
    <property type="term" value="F:DNA-binding transcription factor activity"/>
    <property type="evidence" value="ECO:0007669"/>
    <property type="project" value="InterPro"/>
</dbReference>
<evidence type="ECO:0000256" key="4">
    <source>
        <dbReference type="SAM" id="MobiDB-lite"/>
    </source>
</evidence>
<dbReference type="Gene3D" id="1.10.10.60">
    <property type="entry name" value="Homeodomain-like"/>
    <property type="match status" value="1"/>
</dbReference>
<comment type="caution">
    <text evidence="7">The sequence shown here is derived from an EMBL/GenBank/DDBJ whole genome shotgun (WGS) entry which is preliminary data.</text>
</comment>
<evidence type="ECO:0000259" key="6">
    <source>
        <dbReference type="PROSITE" id="PS01124"/>
    </source>
</evidence>
<feature type="transmembrane region" description="Helical" evidence="5">
    <location>
        <begin position="100"/>
        <end position="119"/>
    </location>
</feature>
<evidence type="ECO:0000256" key="3">
    <source>
        <dbReference type="ARBA" id="ARBA00023163"/>
    </source>
</evidence>
<keyword evidence="1" id="KW-0805">Transcription regulation</keyword>
<evidence type="ECO:0000313" key="8">
    <source>
        <dbReference type="Proteomes" id="UP000249254"/>
    </source>
</evidence>
<dbReference type="AlphaFoldDB" id="A0A328AH28"/>
<feature type="transmembrane region" description="Helical" evidence="5">
    <location>
        <begin position="164"/>
        <end position="185"/>
    </location>
</feature>
<evidence type="ECO:0000256" key="2">
    <source>
        <dbReference type="ARBA" id="ARBA00023125"/>
    </source>
</evidence>
<gene>
    <name evidence="7" type="ORF">DJ017_05690</name>
</gene>
<feature type="transmembrane region" description="Helical" evidence="5">
    <location>
        <begin position="125"/>
        <end position="152"/>
    </location>
</feature>
<evidence type="ECO:0000256" key="1">
    <source>
        <dbReference type="ARBA" id="ARBA00023015"/>
    </source>
</evidence>
<accession>A0A328AH28</accession>
<dbReference type="SMART" id="SM00342">
    <property type="entry name" value="HTH_ARAC"/>
    <property type="match status" value="1"/>
</dbReference>
<proteinExistence type="predicted"/>
<dbReference type="OrthoDB" id="5492415at2"/>
<dbReference type="GO" id="GO:0043565">
    <property type="term" value="F:sequence-specific DNA binding"/>
    <property type="evidence" value="ECO:0007669"/>
    <property type="project" value="InterPro"/>
</dbReference>
<dbReference type="Proteomes" id="UP000249254">
    <property type="component" value="Unassembled WGS sequence"/>
</dbReference>
<organism evidence="7 8">
    <name type="scientific">Phenylobacterium soli</name>
    <dbReference type="NCBI Taxonomy" id="2170551"/>
    <lineage>
        <taxon>Bacteria</taxon>
        <taxon>Pseudomonadati</taxon>
        <taxon>Pseudomonadota</taxon>
        <taxon>Alphaproteobacteria</taxon>
        <taxon>Caulobacterales</taxon>
        <taxon>Caulobacteraceae</taxon>
        <taxon>Phenylobacterium</taxon>
    </lineage>
</organism>
<dbReference type="InterPro" id="IPR018060">
    <property type="entry name" value="HTH_AraC"/>
</dbReference>
<dbReference type="PANTHER" id="PTHR43280:SF29">
    <property type="entry name" value="ARAC-FAMILY TRANSCRIPTIONAL REGULATOR"/>
    <property type="match status" value="1"/>
</dbReference>
<feature type="transmembrane region" description="Helical" evidence="5">
    <location>
        <begin position="6"/>
        <end position="32"/>
    </location>
</feature>
<dbReference type="PROSITE" id="PS00041">
    <property type="entry name" value="HTH_ARAC_FAMILY_1"/>
    <property type="match status" value="1"/>
</dbReference>
<dbReference type="PROSITE" id="PS01124">
    <property type="entry name" value="HTH_ARAC_FAMILY_2"/>
    <property type="match status" value="1"/>
</dbReference>
<dbReference type="PRINTS" id="PR00032">
    <property type="entry name" value="HTHARAC"/>
</dbReference>
<feature type="domain" description="HTH araC/xylS-type" evidence="6">
    <location>
        <begin position="242"/>
        <end position="351"/>
    </location>
</feature>
<reference evidence="8" key="1">
    <citation type="submission" date="2018-05" db="EMBL/GenBank/DDBJ databases">
        <authorList>
            <person name="Li X."/>
        </authorList>
    </citation>
    <scope>NUCLEOTIDE SEQUENCE [LARGE SCALE GENOMIC DNA]</scope>
    <source>
        <strain evidence="8">LX32</strain>
    </source>
</reference>